<gene>
    <name evidence="18" type="primary">nnrE</name>
    <name evidence="17" type="synonym">nnrD</name>
    <name evidence="23" type="ORF">EYQ70_03150</name>
</gene>
<evidence type="ECO:0000256" key="16">
    <source>
        <dbReference type="ARBA" id="ARBA00049209"/>
    </source>
</evidence>
<keyword evidence="7 17" id="KW-0067">ATP-binding</keyword>
<keyword evidence="10 17" id="KW-0520">NAD</keyword>
<evidence type="ECO:0000256" key="6">
    <source>
        <dbReference type="ARBA" id="ARBA00022741"/>
    </source>
</evidence>
<comment type="cofactor">
    <cofactor evidence="17">
        <name>Mg(2+)</name>
        <dbReference type="ChEBI" id="CHEBI:18420"/>
    </cofactor>
</comment>
<feature type="binding site" evidence="17">
    <location>
        <position position="339"/>
    </location>
    <ligand>
        <name>(6S)-NADPHX</name>
        <dbReference type="ChEBI" id="CHEBI:64076"/>
    </ligand>
</feature>
<dbReference type="HAMAP" id="MF_01965">
    <property type="entry name" value="NADHX_dehydratase"/>
    <property type="match status" value="1"/>
</dbReference>
<comment type="similarity">
    <text evidence="3 19">In the N-terminal section; belongs to the NnrE/AIBP family.</text>
</comment>
<dbReference type="PIRSF" id="PIRSF017184">
    <property type="entry name" value="Nnr"/>
    <property type="match status" value="1"/>
</dbReference>
<evidence type="ECO:0000259" key="21">
    <source>
        <dbReference type="PROSITE" id="PS51383"/>
    </source>
</evidence>
<keyword evidence="12 17" id="KW-0456">Lyase</keyword>
<dbReference type="GO" id="GO:0052855">
    <property type="term" value="F:ADP-dependent NAD(P)H-hydrate dehydratase activity"/>
    <property type="evidence" value="ECO:0007669"/>
    <property type="project" value="UniProtKB-UniRule"/>
</dbReference>
<evidence type="ECO:0000256" key="4">
    <source>
        <dbReference type="ARBA" id="ARBA00009524"/>
    </source>
</evidence>
<comment type="catalytic activity">
    <reaction evidence="15 17 19">
        <text>(6S)-NADHX + ADP = AMP + phosphate + NADH + H(+)</text>
        <dbReference type="Rhea" id="RHEA:32223"/>
        <dbReference type="ChEBI" id="CHEBI:15378"/>
        <dbReference type="ChEBI" id="CHEBI:43474"/>
        <dbReference type="ChEBI" id="CHEBI:57945"/>
        <dbReference type="ChEBI" id="CHEBI:64074"/>
        <dbReference type="ChEBI" id="CHEBI:456215"/>
        <dbReference type="ChEBI" id="CHEBI:456216"/>
        <dbReference type="EC" id="4.2.1.136"/>
    </reaction>
</comment>
<comment type="catalytic activity">
    <reaction evidence="1 18 19">
        <text>(6R)-NADHX = (6S)-NADHX</text>
        <dbReference type="Rhea" id="RHEA:32215"/>
        <dbReference type="ChEBI" id="CHEBI:64074"/>
        <dbReference type="ChEBI" id="CHEBI:64075"/>
        <dbReference type="EC" id="5.1.99.6"/>
    </reaction>
</comment>
<evidence type="ECO:0000259" key="22">
    <source>
        <dbReference type="PROSITE" id="PS51385"/>
    </source>
</evidence>
<comment type="function">
    <text evidence="18">Catalyzes the epimerization of the S- and R-forms of NAD(P)HX, a damaged form of NAD(P)H that is a result of enzymatic or heat-dependent hydration. This is a prerequisite for the S-specific NAD(P)H-hydrate dehydratase to allow the repair of both epimers of NAD(P)HX.</text>
</comment>
<keyword evidence="13" id="KW-0511">Multifunctional enzyme</keyword>
<feature type="binding site" evidence="17">
    <location>
        <position position="397"/>
    </location>
    <ligand>
        <name>AMP</name>
        <dbReference type="ChEBI" id="CHEBI:456215"/>
    </ligand>
</feature>
<feature type="binding site" evidence="18">
    <location>
        <begin position="54"/>
        <end position="58"/>
    </location>
    <ligand>
        <name>(6S)-NADPHX</name>
        <dbReference type="ChEBI" id="CHEBI:64076"/>
    </ligand>
</feature>
<keyword evidence="11 18" id="KW-0413">Isomerase</keyword>
<dbReference type="InterPro" id="IPR004443">
    <property type="entry name" value="YjeF_N_dom"/>
</dbReference>
<dbReference type="AlphaFoldDB" id="A0A7J4GRX7"/>
<dbReference type="NCBIfam" id="TIGR00196">
    <property type="entry name" value="yjeF_cterm"/>
    <property type="match status" value="1"/>
</dbReference>
<accession>A0A7J4GRX7</accession>
<reference evidence="24" key="1">
    <citation type="journal article" date="2019" name="bioRxiv">
        <title>Genome diversification in globally distributed novel marine Proteobacteria is linked to environmental adaptation.</title>
        <authorList>
            <person name="Zhou Z."/>
            <person name="Tran P.Q."/>
            <person name="Kieft K."/>
            <person name="Anantharaman K."/>
        </authorList>
    </citation>
    <scope>NUCLEOTIDE SEQUENCE [LARGE SCALE GENOMIC DNA]</scope>
</reference>
<dbReference type="PROSITE" id="PS50206">
    <property type="entry name" value="RHODANESE_3"/>
    <property type="match status" value="1"/>
</dbReference>
<evidence type="ECO:0000256" key="3">
    <source>
        <dbReference type="ARBA" id="ARBA00006001"/>
    </source>
</evidence>
<comment type="similarity">
    <text evidence="4 19">In the C-terminal section; belongs to the NnrD/CARKD family.</text>
</comment>
<evidence type="ECO:0000256" key="13">
    <source>
        <dbReference type="ARBA" id="ARBA00023268"/>
    </source>
</evidence>
<dbReference type="EMBL" id="DUCX01000044">
    <property type="protein sequence ID" value="HIF37387.1"/>
    <property type="molecule type" value="Genomic_DNA"/>
</dbReference>
<dbReference type="InterPro" id="IPR030677">
    <property type="entry name" value="Nnr"/>
</dbReference>
<feature type="domain" description="Rhodanese" evidence="20">
    <location>
        <begin position="37"/>
        <end position="84"/>
    </location>
</feature>
<evidence type="ECO:0000256" key="9">
    <source>
        <dbReference type="ARBA" id="ARBA00022958"/>
    </source>
</evidence>
<dbReference type="Gene3D" id="3.40.1190.20">
    <property type="match status" value="1"/>
</dbReference>
<evidence type="ECO:0000256" key="1">
    <source>
        <dbReference type="ARBA" id="ARBA00000013"/>
    </source>
</evidence>
<feature type="binding site" evidence="18">
    <location>
        <position position="55"/>
    </location>
    <ligand>
        <name>K(+)</name>
        <dbReference type="ChEBI" id="CHEBI:29103"/>
    </ligand>
</feature>
<comment type="cofactor">
    <cofactor evidence="18 19">
        <name>K(+)</name>
        <dbReference type="ChEBI" id="CHEBI:29103"/>
    </cofactor>
    <text evidence="18 19">Binds 1 potassium ion per subunit.</text>
</comment>
<dbReference type="InterPro" id="IPR036652">
    <property type="entry name" value="YjeF_N_dom_sf"/>
</dbReference>
<comment type="caution">
    <text evidence="23">The sequence shown here is derived from an EMBL/GenBank/DDBJ whole genome shotgun (WGS) entry which is preliminary data.</text>
</comment>
<dbReference type="SUPFAM" id="SSF53613">
    <property type="entry name" value="Ribokinase-like"/>
    <property type="match status" value="1"/>
</dbReference>
<evidence type="ECO:0000313" key="24">
    <source>
        <dbReference type="Proteomes" id="UP000585802"/>
    </source>
</evidence>
<evidence type="ECO:0000256" key="15">
    <source>
        <dbReference type="ARBA" id="ARBA00048238"/>
    </source>
</evidence>
<dbReference type="PROSITE" id="PS51383">
    <property type="entry name" value="YJEF_C_3"/>
    <property type="match status" value="1"/>
</dbReference>
<dbReference type="PANTHER" id="PTHR12592">
    <property type="entry name" value="ATP-DEPENDENT (S)-NAD(P)H-HYDRATE DEHYDRATASE FAMILY MEMBER"/>
    <property type="match status" value="1"/>
</dbReference>
<comment type="similarity">
    <text evidence="17">Belongs to the NnrD/CARKD family.</text>
</comment>
<evidence type="ECO:0000256" key="17">
    <source>
        <dbReference type="HAMAP-Rule" id="MF_01965"/>
    </source>
</evidence>
<evidence type="ECO:0000256" key="7">
    <source>
        <dbReference type="ARBA" id="ARBA00022840"/>
    </source>
</evidence>
<protein>
    <recommendedName>
        <fullName evidence="19">Bifunctional NAD(P)H-hydrate repair enzyme</fullName>
    </recommendedName>
    <alternativeName>
        <fullName evidence="19">Nicotinamide nucleotide repair protein</fullName>
    </alternativeName>
    <domain>
        <recommendedName>
            <fullName evidence="19">ADP-dependent (S)-NAD(P)H-hydrate dehydratase</fullName>
            <ecNumber evidence="19">4.2.1.136</ecNumber>
        </recommendedName>
        <alternativeName>
            <fullName evidence="19">ADP-dependent NAD(P)HX dehydratase</fullName>
        </alternativeName>
    </domain>
    <domain>
        <recommendedName>
            <fullName evidence="19">NAD(P)H-hydrate epimerase</fullName>
            <ecNumber evidence="19">5.1.99.6</ecNumber>
        </recommendedName>
    </domain>
</protein>
<comment type="catalytic activity">
    <reaction evidence="2 18 19">
        <text>(6R)-NADPHX = (6S)-NADPHX</text>
        <dbReference type="Rhea" id="RHEA:32227"/>
        <dbReference type="ChEBI" id="CHEBI:64076"/>
        <dbReference type="ChEBI" id="CHEBI:64077"/>
        <dbReference type="EC" id="5.1.99.6"/>
    </reaction>
</comment>
<comment type="subunit">
    <text evidence="17">Homotetramer.</text>
</comment>
<evidence type="ECO:0000256" key="8">
    <source>
        <dbReference type="ARBA" id="ARBA00022857"/>
    </source>
</evidence>
<dbReference type="PANTHER" id="PTHR12592:SF0">
    <property type="entry name" value="ATP-DEPENDENT (S)-NAD(P)H-HYDRATE DEHYDRATASE"/>
    <property type="match status" value="1"/>
</dbReference>
<evidence type="ECO:0000256" key="14">
    <source>
        <dbReference type="ARBA" id="ARBA00025153"/>
    </source>
</evidence>
<organism evidence="23 24">
    <name type="scientific">Marine Group III euryarchaeote</name>
    <dbReference type="NCBI Taxonomy" id="2173149"/>
    <lineage>
        <taxon>Archaea</taxon>
        <taxon>Methanobacteriati</taxon>
        <taxon>Thermoplasmatota</taxon>
        <taxon>Thermoplasmata</taxon>
        <taxon>Candidatus Thermoprofundales</taxon>
    </lineage>
</organism>
<comment type="catalytic activity">
    <reaction evidence="16 17 19">
        <text>(6S)-NADPHX + ADP = AMP + phosphate + NADPH + H(+)</text>
        <dbReference type="Rhea" id="RHEA:32235"/>
        <dbReference type="ChEBI" id="CHEBI:15378"/>
        <dbReference type="ChEBI" id="CHEBI:43474"/>
        <dbReference type="ChEBI" id="CHEBI:57783"/>
        <dbReference type="ChEBI" id="CHEBI:64076"/>
        <dbReference type="ChEBI" id="CHEBI:456215"/>
        <dbReference type="ChEBI" id="CHEBI:456216"/>
        <dbReference type="EC" id="4.2.1.136"/>
    </reaction>
</comment>
<feature type="binding site" evidence="17">
    <location>
        <position position="230"/>
    </location>
    <ligand>
        <name>(6S)-NADPHX</name>
        <dbReference type="ChEBI" id="CHEBI:64076"/>
    </ligand>
</feature>
<evidence type="ECO:0000256" key="19">
    <source>
        <dbReference type="PIRNR" id="PIRNR017184"/>
    </source>
</evidence>
<comment type="function">
    <text evidence="14 19">Bifunctional enzyme that catalyzes the epimerization of the S- and R-forms of NAD(P)HX and the dehydration of the S-form of NAD(P)HX at the expense of ADP, which is converted to AMP. This allows the repair of both epimers of NAD(P)HX, a damaged form of NAD(P)H that is a result of enzymatic or heat-dependent hydration.</text>
</comment>
<name>A0A7J4GRX7_9ARCH</name>
<dbReference type="PROSITE" id="PS51385">
    <property type="entry name" value="YJEF_N"/>
    <property type="match status" value="1"/>
</dbReference>
<evidence type="ECO:0000256" key="18">
    <source>
        <dbReference type="HAMAP-Rule" id="MF_01966"/>
    </source>
</evidence>
<comment type="similarity">
    <text evidence="18">Belongs to the NnrE/AIBP family.</text>
</comment>
<evidence type="ECO:0000256" key="2">
    <source>
        <dbReference type="ARBA" id="ARBA00000909"/>
    </source>
</evidence>
<dbReference type="Pfam" id="PF03853">
    <property type="entry name" value="YjeF_N"/>
    <property type="match status" value="1"/>
</dbReference>
<dbReference type="SUPFAM" id="SSF64153">
    <property type="entry name" value="YjeF N-terminal domain-like"/>
    <property type="match status" value="1"/>
</dbReference>
<proteinExistence type="inferred from homology"/>
<evidence type="ECO:0000259" key="20">
    <source>
        <dbReference type="PROSITE" id="PS50206"/>
    </source>
</evidence>
<feature type="binding site" evidence="17">
    <location>
        <position position="296"/>
    </location>
    <ligand>
        <name>(6S)-NADPHX</name>
        <dbReference type="ChEBI" id="CHEBI:64076"/>
    </ligand>
</feature>
<dbReference type="Proteomes" id="UP000585802">
    <property type="component" value="Unassembled WGS sequence"/>
</dbReference>
<evidence type="ECO:0000256" key="12">
    <source>
        <dbReference type="ARBA" id="ARBA00023239"/>
    </source>
</evidence>
<feature type="binding site" evidence="18">
    <location>
        <position position="150"/>
    </location>
    <ligand>
        <name>K(+)</name>
        <dbReference type="ChEBI" id="CHEBI:29103"/>
    </ligand>
</feature>
<keyword evidence="8 17" id="KW-0521">NADP</keyword>
<dbReference type="EC" id="5.1.99.6" evidence="19"/>
<feature type="binding site" evidence="18">
    <location>
        <position position="130"/>
    </location>
    <ligand>
        <name>(6S)-NADPHX</name>
        <dbReference type="ChEBI" id="CHEBI:64076"/>
    </ligand>
</feature>
<sequence>MRKLIEFQILDSNAVFYGLNLFELMTNAGKIIADYIRNNYSKSERIVFICGSGNNGGDGYVAAKILCEEGFEVIVLPAAPPKTDITRKAFEQFGNDTVNISNLNDYVSSTGLVIDCLLGSGIRGVPRSPYDKYIQQINKFENILSIDIPSGFRTDISVIPNHTLTFHDEKMGMNKKNSGEILVKDIGFPKDIDELTGPGELLLFPEFERNKHKGQNGKVAVIGGGQYSGAPALSALGAYRSGVDLVHVFVPESSYEQVSTFAPELIVHKLFGDTISTENIDSLFEDEFDSIVIGPGMGKDEASLEAVQLIIEKCDNLVIDADAISIHDFHDKNIILTPHKGELVRLGVQAQRNDLKLFAKMNNLTLLFKGEIDLITDGHFFKKNMTGHPRMAVGGSGDVLAGVCGAFMAKGLTSFESARLAAYSLGKAGEKCHDEIGAGFLPTDLALSLSKILSNN</sequence>
<dbReference type="GO" id="GO:0046496">
    <property type="term" value="P:nicotinamide nucleotide metabolic process"/>
    <property type="evidence" value="ECO:0007669"/>
    <property type="project" value="UniProtKB-UniRule"/>
</dbReference>
<dbReference type="InterPro" id="IPR000631">
    <property type="entry name" value="CARKD"/>
</dbReference>
<feature type="binding site" evidence="17">
    <location>
        <position position="398"/>
    </location>
    <ligand>
        <name>(6S)-NADPHX</name>
        <dbReference type="ChEBI" id="CHEBI:64076"/>
    </ligand>
</feature>
<dbReference type="GO" id="GO:0005524">
    <property type="term" value="F:ATP binding"/>
    <property type="evidence" value="ECO:0007669"/>
    <property type="project" value="UniProtKB-UniRule"/>
</dbReference>
<dbReference type="GO" id="GO:0046872">
    <property type="term" value="F:metal ion binding"/>
    <property type="evidence" value="ECO:0007669"/>
    <property type="project" value="UniProtKB-UniRule"/>
</dbReference>
<dbReference type="InterPro" id="IPR001763">
    <property type="entry name" value="Rhodanese-like_dom"/>
</dbReference>
<dbReference type="InterPro" id="IPR029056">
    <property type="entry name" value="Ribokinase-like"/>
</dbReference>
<dbReference type="GO" id="GO:0110051">
    <property type="term" value="P:metabolite repair"/>
    <property type="evidence" value="ECO:0007669"/>
    <property type="project" value="TreeGrafter"/>
</dbReference>
<keyword evidence="6 17" id="KW-0547">Nucleotide-binding</keyword>
<evidence type="ECO:0000256" key="11">
    <source>
        <dbReference type="ARBA" id="ARBA00023235"/>
    </source>
</evidence>
<dbReference type="Pfam" id="PF01256">
    <property type="entry name" value="Carb_kinase"/>
    <property type="match status" value="1"/>
</dbReference>
<comment type="caution">
    <text evidence="17">Lacks conserved residue(s) required for the propagation of feature annotation.</text>
</comment>
<feature type="binding site" evidence="18">
    <location>
        <position position="115"/>
    </location>
    <ligand>
        <name>K(+)</name>
        <dbReference type="ChEBI" id="CHEBI:29103"/>
    </ligand>
</feature>
<dbReference type="NCBIfam" id="TIGR00197">
    <property type="entry name" value="yjeF_nterm"/>
    <property type="match status" value="1"/>
</dbReference>
<feature type="domain" description="YjeF C-terminal" evidence="21">
    <location>
        <begin position="196"/>
        <end position="456"/>
    </location>
</feature>
<dbReference type="Gene3D" id="3.40.50.10260">
    <property type="entry name" value="YjeF N-terminal domain"/>
    <property type="match status" value="1"/>
</dbReference>
<keyword evidence="5 18" id="KW-0479">Metal-binding</keyword>
<keyword evidence="9 18" id="KW-0630">Potassium</keyword>
<evidence type="ECO:0000313" key="23">
    <source>
        <dbReference type="EMBL" id="HIF37387.1"/>
    </source>
</evidence>
<evidence type="ECO:0000256" key="10">
    <source>
        <dbReference type="ARBA" id="ARBA00023027"/>
    </source>
</evidence>
<dbReference type="EC" id="4.2.1.136" evidence="19"/>
<dbReference type="GO" id="GO:0052856">
    <property type="term" value="F:NAD(P)HX epimerase activity"/>
    <property type="evidence" value="ECO:0007669"/>
    <property type="project" value="UniProtKB-UniRule"/>
</dbReference>
<dbReference type="CDD" id="cd01171">
    <property type="entry name" value="YXKO-related"/>
    <property type="match status" value="1"/>
</dbReference>
<comment type="function">
    <text evidence="17">Catalyzes the dehydration of the S-form of NAD(P)HX at the expense of ADP, which is converted to AMP. Together with NAD(P)HX epimerase, which catalyzes the epimerization of the S- and R-forms, the enzyme allows the repair of both epimers of NAD(P)HX, a damaged form of NAD(P)H that is a result of enzymatic or heat-dependent hydration.</text>
</comment>
<feature type="domain" description="YjeF N-terminal" evidence="22">
    <location>
        <begin position="7"/>
        <end position="194"/>
    </location>
</feature>
<dbReference type="HAMAP" id="MF_01966">
    <property type="entry name" value="NADHX_epimerase"/>
    <property type="match status" value="1"/>
</dbReference>
<evidence type="ECO:0000256" key="5">
    <source>
        <dbReference type="ARBA" id="ARBA00022723"/>
    </source>
</evidence>
<feature type="binding site" evidence="18">
    <location>
        <begin position="119"/>
        <end position="125"/>
    </location>
    <ligand>
        <name>(6S)-NADPHX</name>
        <dbReference type="ChEBI" id="CHEBI:64076"/>
    </ligand>
</feature>
<feature type="binding site" evidence="18">
    <location>
        <position position="147"/>
    </location>
    <ligand>
        <name>(6S)-NADPHX</name>
        <dbReference type="ChEBI" id="CHEBI:64076"/>
    </ligand>
</feature>